<name>A0ABQ7GED2_DUNSA</name>
<dbReference type="PANTHER" id="PTHR12149:SF8">
    <property type="entry name" value="PROTEIN-RIBULOSAMINE 3-KINASE"/>
    <property type="match status" value="1"/>
</dbReference>
<dbReference type="EC" id="2.7.1.172" evidence="1"/>
<accession>A0ABQ7GED2</accession>
<comment type="caution">
    <text evidence="3">The sequence shown here is derived from an EMBL/GenBank/DDBJ whole genome shotgun (WGS) entry which is preliminary data.</text>
</comment>
<sequence>MIAKRQAIFGLQATAPQRRACLAPGKAAALARPPTVAMAASQQQQQQQSQPLVASRANSVSEWIETNLGSKVTKGGGVGGGSGWSSATIYTVEDGRQFFVKTARGMEALPMFTGEALGLQAMYDTHTIRIPKVYGFGELDGPGLKPSAFIVMEALNIRGRADQAELGRRMAQMHLATPKDEKAAAGYFGFPVTNTIGGTVQPNPWTKDWVEFFREHRLGHMLRLAEVSDNITLYQRWPVHTPELESCRSGATCRISRGVNPSFHHQNSISGHLLYQIGVLHGDVWSGNVSAADGEPCIFDPATYYGHHEAEWGMAWCCSLGPAFWQEYHKIIPKEPGWEERHQLYLLYHFLNHYVLFGSSYKYECVSIMESLVAKL</sequence>
<reference evidence="3" key="1">
    <citation type="submission" date="2017-08" db="EMBL/GenBank/DDBJ databases">
        <authorList>
            <person name="Polle J.E."/>
            <person name="Barry K."/>
            <person name="Cushman J."/>
            <person name="Schmutz J."/>
            <person name="Tran D."/>
            <person name="Hathwaick L.T."/>
            <person name="Yim W.C."/>
            <person name="Jenkins J."/>
            <person name="Mckie-Krisberg Z.M."/>
            <person name="Prochnik S."/>
            <person name="Lindquist E."/>
            <person name="Dockter R.B."/>
            <person name="Adam C."/>
            <person name="Molina H."/>
            <person name="Bunkerborg J."/>
            <person name="Jin E."/>
            <person name="Buchheim M."/>
            <person name="Magnuson J."/>
        </authorList>
    </citation>
    <scope>NUCLEOTIDE SEQUENCE</scope>
    <source>
        <strain evidence="3">CCAP 19/18</strain>
    </source>
</reference>
<dbReference type="InterPro" id="IPR016477">
    <property type="entry name" value="Fructo-/Ketosamine-3-kinase"/>
</dbReference>
<dbReference type="PANTHER" id="PTHR12149">
    <property type="entry name" value="FRUCTOSAMINE 3 KINASE-RELATED PROTEIN"/>
    <property type="match status" value="1"/>
</dbReference>
<dbReference type="EMBL" id="MU069841">
    <property type="protein sequence ID" value="KAF5832914.1"/>
    <property type="molecule type" value="Genomic_DNA"/>
</dbReference>
<dbReference type="InterPro" id="IPR011009">
    <property type="entry name" value="Kinase-like_dom_sf"/>
</dbReference>
<protein>
    <recommendedName>
        <fullName evidence="1">protein-ribulosamine 3-kinase</fullName>
        <ecNumber evidence="1">2.7.1.172</ecNumber>
    </recommendedName>
</protein>
<keyword evidence="4" id="KW-1185">Reference proteome</keyword>
<organism evidence="3 4">
    <name type="scientific">Dunaliella salina</name>
    <name type="common">Green alga</name>
    <name type="synonym">Protococcus salinus</name>
    <dbReference type="NCBI Taxonomy" id="3046"/>
    <lineage>
        <taxon>Eukaryota</taxon>
        <taxon>Viridiplantae</taxon>
        <taxon>Chlorophyta</taxon>
        <taxon>core chlorophytes</taxon>
        <taxon>Chlorophyceae</taxon>
        <taxon>CS clade</taxon>
        <taxon>Chlamydomonadales</taxon>
        <taxon>Dunaliellaceae</taxon>
        <taxon>Dunaliella</taxon>
    </lineage>
</organism>
<dbReference type="Pfam" id="PF03881">
    <property type="entry name" value="Fructosamin_kin"/>
    <property type="match status" value="1"/>
</dbReference>
<comment type="catalytic activity">
    <reaction evidence="2">
        <text>N(6)-D-ribulosyl-L-lysyl-[protein] + ATP = N(6)-(3-O-phospho-D-ribulosyl)-L-lysyl-[protein] + ADP + H(+)</text>
        <dbReference type="Rhea" id="RHEA:48432"/>
        <dbReference type="Rhea" id="RHEA-COMP:12103"/>
        <dbReference type="Rhea" id="RHEA-COMP:12104"/>
        <dbReference type="ChEBI" id="CHEBI:15378"/>
        <dbReference type="ChEBI" id="CHEBI:30616"/>
        <dbReference type="ChEBI" id="CHEBI:90418"/>
        <dbReference type="ChEBI" id="CHEBI:90420"/>
        <dbReference type="ChEBI" id="CHEBI:456216"/>
        <dbReference type="EC" id="2.7.1.172"/>
    </reaction>
    <physiologicalReaction direction="left-to-right" evidence="2">
        <dbReference type="Rhea" id="RHEA:48433"/>
    </physiologicalReaction>
</comment>
<dbReference type="Gene3D" id="3.90.1200.10">
    <property type="match status" value="1"/>
</dbReference>
<proteinExistence type="predicted"/>
<dbReference type="Proteomes" id="UP000815325">
    <property type="component" value="Unassembled WGS sequence"/>
</dbReference>
<evidence type="ECO:0000256" key="1">
    <source>
        <dbReference type="ARBA" id="ARBA00011961"/>
    </source>
</evidence>
<evidence type="ECO:0000313" key="4">
    <source>
        <dbReference type="Proteomes" id="UP000815325"/>
    </source>
</evidence>
<dbReference type="Gene3D" id="3.30.200.20">
    <property type="entry name" value="Phosphorylase Kinase, domain 1"/>
    <property type="match status" value="1"/>
</dbReference>
<dbReference type="SUPFAM" id="SSF56112">
    <property type="entry name" value="Protein kinase-like (PK-like)"/>
    <property type="match status" value="1"/>
</dbReference>
<evidence type="ECO:0000256" key="2">
    <source>
        <dbReference type="ARBA" id="ARBA00048655"/>
    </source>
</evidence>
<evidence type="ECO:0000313" key="3">
    <source>
        <dbReference type="EMBL" id="KAF5832914.1"/>
    </source>
</evidence>
<gene>
    <name evidence="3" type="ORF">DUNSADRAFT_11026</name>
</gene>